<dbReference type="InterPro" id="IPR023214">
    <property type="entry name" value="HAD_sf"/>
</dbReference>
<evidence type="ECO:0000256" key="1">
    <source>
        <dbReference type="ARBA" id="ARBA00022490"/>
    </source>
</evidence>
<keyword evidence="2" id="KW-0479">Metal-binding</keyword>
<gene>
    <name evidence="5" type="primary">gmhA</name>
    <name evidence="5" type="ORF">MPNT_80072</name>
</gene>
<dbReference type="CDD" id="cd07503">
    <property type="entry name" value="HAD_HisB-N"/>
    <property type="match status" value="1"/>
</dbReference>
<dbReference type="EMBL" id="CAJNOB010000070">
    <property type="protein sequence ID" value="CAF0705024.1"/>
    <property type="molecule type" value="Genomic_DNA"/>
</dbReference>
<dbReference type="NCBIfam" id="TIGR01656">
    <property type="entry name" value="Histidinol-ppas"/>
    <property type="match status" value="1"/>
</dbReference>
<dbReference type="EC" id="5.3.1.28" evidence="5"/>
<dbReference type="Gene3D" id="3.40.50.10490">
    <property type="entry name" value="Glucose-6-phosphate isomerase like protein, domain 1"/>
    <property type="match status" value="1"/>
</dbReference>
<evidence type="ECO:0000256" key="3">
    <source>
        <dbReference type="ARBA" id="ARBA00022801"/>
    </source>
</evidence>
<dbReference type="PANTHER" id="PTHR30390">
    <property type="entry name" value="SEDOHEPTULOSE 7-PHOSPHATE ISOMERASE / DNAA INITIATOR-ASSOCIATING FACTOR FOR REPLICATION INITIATION"/>
    <property type="match status" value="1"/>
</dbReference>
<dbReference type="GO" id="GO:0046872">
    <property type="term" value="F:metal ion binding"/>
    <property type="evidence" value="ECO:0007669"/>
    <property type="project" value="UniProtKB-KW"/>
</dbReference>
<dbReference type="AlphaFoldDB" id="A0A8J2FXF8"/>
<dbReference type="GO" id="GO:0016853">
    <property type="term" value="F:isomerase activity"/>
    <property type="evidence" value="ECO:0007669"/>
    <property type="project" value="UniProtKB-KW"/>
</dbReference>
<proteinExistence type="predicted"/>
<keyword evidence="6" id="KW-1185">Reference proteome</keyword>
<dbReference type="InterPro" id="IPR006549">
    <property type="entry name" value="HAD-SF_hydro_IIIA"/>
</dbReference>
<sequence length="405" mass="44276">MGSQSFSPRRFVVLDRDGTLIAEKHYLSSPSQLEFLPNSIEALHHFRRLGLGLILITNQSGIARGFLDWEKLERIHRHLEERLQAEGLFLQGIYVCPHGPEDGCACRKPKTALLERAAREHGFNPEDSFVIGDKASDIQMGQNVGATTILVTTGYGKEVADCRELGPDHVAKDLAEAARFVEAKLRIIDSLAQFPAHPGKENAARRRLWQRAQSHLLAGAQLRERLAGSFLDSIVAAASMIGEAFRSGHRLLLCGNGGSAADCQHMAAELVGRLCQTRLRGPLPALALTTDSSVLTALANDNGFETIFERQVEALGKEGDILLAISTSGSSPNILRAVAKARSLSLRVIALTSERTELAQQADLALEVPGHNTQLIQELHLAVEHLLCFLIEEFLFPSEKDRVAP</sequence>
<name>A0A8J2FXF8_9BACT</name>
<dbReference type="InterPro" id="IPR036412">
    <property type="entry name" value="HAD-like_sf"/>
</dbReference>
<evidence type="ECO:0000259" key="4">
    <source>
        <dbReference type="PROSITE" id="PS51464"/>
    </source>
</evidence>
<dbReference type="PROSITE" id="PS51464">
    <property type="entry name" value="SIS"/>
    <property type="match status" value="1"/>
</dbReference>
<dbReference type="SUPFAM" id="SSF56784">
    <property type="entry name" value="HAD-like"/>
    <property type="match status" value="1"/>
</dbReference>
<dbReference type="SUPFAM" id="SSF53697">
    <property type="entry name" value="SIS domain"/>
    <property type="match status" value="1"/>
</dbReference>
<keyword evidence="3" id="KW-0378">Hydrolase</keyword>
<comment type="caution">
    <text evidence="5">The sequence shown here is derived from an EMBL/GenBank/DDBJ whole genome shotgun (WGS) entry which is preliminary data.</text>
</comment>
<dbReference type="Gene3D" id="3.40.50.1000">
    <property type="entry name" value="HAD superfamily/HAD-like"/>
    <property type="match status" value="1"/>
</dbReference>
<feature type="domain" description="SIS" evidence="4">
    <location>
        <begin position="241"/>
        <end position="397"/>
    </location>
</feature>
<reference evidence="5" key="1">
    <citation type="submission" date="2021-02" db="EMBL/GenBank/DDBJ databases">
        <authorList>
            <person name="Cremers G."/>
            <person name="Picone N."/>
        </authorList>
    </citation>
    <scope>NUCLEOTIDE SEQUENCE</scope>
    <source>
        <strain evidence="5">PQ17</strain>
    </source>
</reference>
<dbReference type="InterPro" id="IPR050099">
    <property type="entry name" value="SIS_GmhA/DiaA_subfam"/>
</dbReference>
<keyword evidence="1" id="KW-0963">Cytoplasm</keyword>
<evidence type="ECO:0000313" key="6">
    <source>
        <dbReference type="Proteomes" id="UP000663859"/>
    </source>
</evidence>
<dbReference type="RefSeq" id="WP_214096512.1">
    <property type="nucleotide sequence ID" value="NZ_CAJNOB010000070.1"/>
</dbReference>
<dbReference type="Pfam" id="PF13242">
    <property type="entry name" value="Hydrolase_like"/>
    <property type="match status" value="1"/>
</dbReference>
<dbReference type="InterPro" id="IPR006543">
    <property type="entry name" value="Histidinol-phos"/>
</dbReference>
<dbReference type="CDD" id="cd05006">
    <property type="entry name" value="SIS_GmhA"/>
    <property type="match status" value="1"/>
</dbReference>
<evidence type="ECO:0000256" key="2">
    <source>
        <dbReference type="ARBA" id="ARBA00022723"/>
    </source>
</evidence>
<keyword evidence="5" id="KW-0413">Isomerase</keyword>
<dbReference type="Proteomes" id="UP000663859">
    <property type="component" value="Unassembled WGS sequence"/>
</dbReference>
<dbReference type="InterPro" id="IPR046348">
    <property type="entry name" value="SIS_dom_sf"/>
</dbReference>
<dbReference type="GO" id="GO:0097367">
    <property type="term" value="F:carbohydrate derivative binding"/>
    <property type="evidence" value="ECO:0007669"/>
    <property type="project" value="InterPro"/>
</dbReference>
<evidence type="ECO:0000313" key="5">
    <source>
        <dbReference type="EMBL" id="CAF0705024.1"/>
    </source>
</evidence>
<dbReference type="InterPro" id="IPR035461">
    <property type="entry name" value="GmhA/DiaA"/>
</dbReference>
<protein>
    <submittedName>
        <fullName evidence="5">Phosphoheptose isomerase</fullName>
        <ecNumber evidence="5">5.3.1.28</ecNumber>
    </submittedName>
</protein>
<dbReference type="NCBIfam" id="TIGR01662">
    <property type="entry name" value="HAD-SF-IIIA"/>
    <property type="match status" value="1"/>
</dbReference>
<accession>A0A8J2FXF8</accession>
<dbReference type="GO" id="GO:0016791">
    <property type="term" value="F:phosphatase activity"/>
    <property type="evidence" value="ECO:0007669"/>
    <property type="project" value="InterPro"/>
</dbReference>
<organism evidence="5 6">
    <name type="scientific">Candidatus Methylacidithermus pantelleriae</name>
    <dbReference type="NCBI Taxonomy" id="2744239"/>
    <lineage>
        <taxon>Bacteria</taxon>
        <taxon>Pseudomonadati</taxon>
        <taxon>Verrucomicrobiota</taxon>
        <taxon>Methylacidiphilae</taxon>
        <taxon>Methylacidiphilales</taxon>
        <taxon>Methylacidiphilaceae</taxon>
        <taxon>Candidatus Methylacidithermus</taxon>
    </lineage>
</organism>
<dbReference type="Pfam" id="PF13580">
    <property type="entry name" value="SIS_2"/>
    <property type="match status" value="1"/>
</dbReference>
<dbReference type="InterPro" id="IPR001347">
    <property type="entry name" value="SIS_dom"/>
</dbReference>
<dbReference type="GO" id="GO:1901135">
    <property type="term" value="P:carbohydrate derivative metabolic process"/>
    <property type="evidence" value="ECO:0007669"/>
    <property type="project" value="InterPro"/>
</dbReference>